<gene>
    <name evidence="1" type="ORF">Pfra01_001932600</name>
</gene>
<accession>A0A9W7CZQ0</accession>
<dbReference type="AlphaFoldDB" id="A0A9W7CZQ0"/>
<protein>
    <submittedName>
        <fullName evidence="1">Unnamed protein product</fullName>
    </submittedName>
</protein>
<dbReference type="EMBL" id="BSXT01002499">
    <property type="protein sequence ID" value="GMF49181.1"/>
    <property type="molecule type" value="Genomic_DNA"/>
</dbReference>
<evidence type="ECO:0000313" key="2">
    <source>
        <dbReference type="Proteomes" id="UP001165121"/>
    </source>
</evidence>
<evidence type="ECO:0000313" key="1">
    <source>
        <dbReference type="EMBL" id="GMF49181.1"/>
    </source>
</evidence>
<dbReference type="Proteomes" id="UP001165121">
    <property type="component" value="Unassembled WGS sequence"/>
</dbReference>
<comment type="caution">
    <text evidence="1">The sequence shown here is derived from an EMBL/GenBank/DDBJ whole genome shotgun (WGS) entry which is preliminary data.</text>
</comment>
<sequence>MPSVQQQTSIQGAANAVGSLARLAPVNLMPERYSRHMQTITKLKKIRRLQVTRLPDSKDSYVIDVFTPLQSTTHIPTSLKAAESGLAIQTALQPVALFRHPYAHTEKHFDDFVKLRDVLSPTFFFFAVMRSSTNTTPASNPASDSALGNEKLRPLTVASVAVARDHSRRYSSSERSLRGVESFSVAVSSSSESSLRFKIAIHTKSATTSANELSFRAAREPPYHLQKQLTEFIDLSYALRRAVQVTHLLSSCAFCKAMAAHCTSIGKELNIAVEAPHDGHTTQPILDAFTSGVFRLVVPLKTTSTEKRVCYGKLQCWHLLGQFLSTTSLA</sequence>
<organism evidence="1 2">
    <name type="scientific">Phytophthora fragariaefolia</name>
    <dbReference type="NCBI Taxonomy" id="1490495"/>
    <lineage>
        <taxon>Eukaryota</taxon>
        <taxon>Sar</taxon>
        <taxon>Stramenopiles</taxon>
        <taxon>Oomycota</taxon>
        <taxon>Peronosporomycetes</taxon>
        <taxon>Peronosporales</taxon>
        <taxon>Peronosporaceae</taxon>
        <taxon>Phytophthora</taxon>
    </lineage>
</organism>
<reference evidence="1" key="1">
    <citation type="submission" date="2023-04" db="EMBL/GenBank/DDBJ databases">
        <title>Phytophthora fragariaefolia NBRC 109709.</title>
        <authorList>
            <person name="Ichikawa N."/>
            <person name="Sato H."/>
            <person name="Tonouchi N."/>
        </authorList>
    </citation>
    <scope>NUCLEOTIDE SEQUENCE</scope>
    <source>
        <strain evidence="1">NBRC 109709</strain>
    </source>
</reference>
<proteinExistence type="predicted"/>
<dbReference type="OrthoDB" id="122583at2759"/>
<keyword evidence="2" id="KW-1185">Reference proteome</keyword>
<name>A0A9W7CZQ0_9STRA</name>